<dbReference type="RefSeq" id="WP_394833408.1">
    <property type="nucleotide sequence ID" value="NZ_CP089929.1"/>
</dbReference>
<dbReference type="Gene3D" id="3.10.180.10">
    <property type="entry name" value="2,3-Dihydroxybiphenyl 1,2-Dioxygenase, domain 1"/>
    <property type="match status" value="2"/>
</dbReference>
<proteinExistence type="predicted"/>
<reference evidence="4" key="1">
    <citation type="submission" date="2021-12" db="EMBL/GenBank/DDBJ databases">
        <title>Discovery of the Pendulisporaceae a myxobacterial family with distinct sporulation behavior and unique specialized metabolism.</title>
        <authorList>
            <person name="Garcia R."/>
            <person name="Popoff A."/>
            <person name="Bader C.D."/>
            <person name="Loehr J."/>
            <person name="Walesch S."/>
            <person name="Walt C."/>
            <person name="Boldt J."/>
            <person name="Bunk B."/>
            <person name="Haeckl F.J.F.P.J."/>
            <person name="Gunesch A.P."/>
            <person name="Birkelbach J."/>
            <person name="Nuebel U."/>
            <person name="Pietschmann T."/>
            <person name="Bach T."/>
            <person name="Mueller R."/>
        </authorList>
    </citation>
    <scope>NUCLEOTIDE SEQUENCE</scope>
    <source>
        <strain evidence="4">MSr11367</strain>
    </source>
</reference>
<dbReference type="InterPro" id="IPR037523">
    <property type="entry name" value="VOC_core"/>
</dbReference>
<accession>A0ABZ2KYN0</accession>
<evidence type="ECO:0000259" key="3">
    <source>
        <dbReference type="PROSITE" id="PS51819"/>
    </source>
</evidence>
<dbReference type="InterPro" id="IPR004360">
    <property type="entry name" value="Glyas_Fos-R_dOase_dom"/>
</dbReference>
<evidence type="ECO:0000256" key="2">
    <source>
        <dbReference type="SAM" id="MobiDB-lite"/>
    </source>
</evidence>
<keyword evidence="1" id="KW-0479">Metal-binding</keyword>
<dbReference type="InterPro" id="IPR018146">
    <property type="entry name" value="Glyoxalase_1_CS"/>
</dbReference>
<dbReference type="EMBL" id="CP089983">
    <property type="protein sequence ID" value="WXB03773.1"/>
    <property type="molecule type" value="Genomic_DNA"/>
</dbReference>
<dbReference type="InterPro" id="IPR029068">
    <property type="entry name" value="Glyas_Bleomycin-R_OHBP_Dase"/>
</dbReference>
<evidence type="ECO:0000313" key="4">
    <source>
        <dbReference type="EMBL" id="WXB03773.1"/>
    </source>
</evidence>
<dbReference type="PROSITE" id="PS51819">
    <property type="entry name" value="VOC"/>
    <property type="match status" value="2"/>
</dbReference>
<evidence type="ECO:0000256" key="1">
    <source>
        <dbReference type="ARBA" id="ARBA00022723"/>
    </source>
</evidence>
<organism evidence="4 5">
    <name type="scientific">Pendulispora rubella</name>
    <dbReference type="NCBI Taxonomy" id="2741070"/>
    <lineage>
        <taxon>Bacteria</taxon>
        <taxon>Pseudomonadati</taxon>
        <taxon>Myxococcota</taxon>
        <taxon>Myxococcia</taxon>
        <taxon>Myxococcales</taxon>
        <taxon>Sorangiineae</taxon>
        <taxon>Pendulisporaceae</taxon>
        <taxon>Pendulispora</taxon>
    </lineage>
</organism>
<evidence type="ECO:0000313" key="5">
    <source>
        <dbReference type="Proteomes" id="UP001374803"/>
    </source>
</evidence>
<dbReference type="Pfam" id="PF00903">
    <property type="entry name" value="Glyoxalase"/>
    <property type="match status" value="2"/>
</dbReference>
<feature type="domain" description="VOC" evidence="3">
    <location>
        <begin position="157"/>
        <end position="272"/>
    </location>
</feature>
<dbReference type="SUPFAM" id="SSF54593">
    <property type="entry name" value="Glyoxalase/Bleomycin resistance protein/Dihydroxybiphenyl dioxygenase"/>
    <property type="match status" value="1"/>
</dbReference>
<feature type="region of interest" description="Disordered" evidence="2">
    <location>
        <begin position="124"/>
        <end position="146"/>
    </location>
</feature>
<feature type="compositionally biased region" description="Low complexity" evidence="2">
    <location>
        <begin position="124"/>
        <end position="145"/>
    </location>
</feature>
<protein>
    <submittedName>
        <fullName evidence="4">VOC family protein</fullName>
    </submittedName>
</protein>
<feature type="domain" description="VOC" evidence="3">
    <location>
        <begin position="16"/>
        <end position="134"/>
    </location>
</feature>
<name>A0ABZ2KYN0_9BACT</name>
<gene>
    <name evidence="4" type="ORF">LVJ94_43570</name>
</gene>
<dbReference type="PROSITE" id="PS00934">
    <property type="entry name" value="GLYOXALASE_I_1"/>
    <property type="match status" value="1"/>
</dbReference>
<keyword evidence="5" id="KW-1185">Reference proteome</keyword>
<dbReference type="PANTHER" id="PTHR21366:SF14">
    <property type="entry name" value="GLYOXALASE DOMAIN-CONTAINING PROTEIN 5"/>
    <property type="match status" value="1"/>
</dbReference>
<dbReference type="PANTHER" id="PTHR21366">
    <property type="entry name" value="GLYOXALASE FAMILY PROTEIN"/>
    <property type="match status" value="1"/>
</dbReference>
<dbReference type="InterPro" id="IPR050383">
    <property type="entry name" value="GlyoxalaseI/FosfomycinResist"/>
</dbReference>
<dbReference type="Proteomes" id="UP001374803">
    <property type="component" value="Chromosome"/>
</dbReference>
<sequence>MSQKPVASRSVLGVHSLDHFGMVVPDIGEARRFFEAFGFDVRSNGGGIDLRTFGRDHTWVTVRPAPTKSLQFVAFGAYREDMEGLYDRVAALAVPDLARDQNAIRFKDPDGLQLEVIVADKSSPDAKSAPAASHTPTPPGTAAAPLRSKAPLVQPRRLAHILLFVNDIAHTIDFYCKTLGLRLSDKSGDVAFLHGPHGSDHHMIAFVQRKGPGLHHSSWDVGSVQEVGLGAMQMADAGYGNDGWGLGRHVLGSNYFHYVRDPWNSYAEYSFDIDYVPAGVDWPAGDHHPDDGFYLWGPKPPKDFDVNYELR</sequence>